<keyword evidence="9" id="KW-1185">Reference proteome</keyword>
<feature type="domain" description="Matrin-type" evidence="7">
    <location>
        <begin position="11"/>
        <end position="42"/>
    </location>
</feature>
<proteinExistence type="predicted"/>
<dbReference type="PANTHER" id="PTHR13173">
    <property type="entry name" value="WW DOMAIN BINDING PROTEIN 4"/>
    <property type="match status" value="1"/>
</dbReference>
<sequence>MSEYWKSTPKYWCKHCTTYVKDTSFERKQHESTAKHQNNLKRFLRDIQNGHERAERDKQRAKAEVDRLKGTFGSSSELANSPNSAQRSGLAPTKNTGSVRPSAADQKRQWAQLADMGIKIPQQARSEVAMAGDWSAVSNDVTTTDHQQREKPLSVGIKKRKLEGQEEDVTEGGSFTGRGWGNATKRFPARDGTDLDDLLSGPLLNVIKKDKQETQVTSIPRAPENQIEQAAQDRIGTQPVNANQDLASANLECQEIDKATKGEDNLLVKKEETYDALAGSTVDNIPEETPIPVFKRRKAKVS</sequence>
<feature type="region of interest" description="Disordered" evidence="6">
    <location>
        <begin position="162"/>
        <end position="187"/>
    </location>
</feature>
<dbReference type="GO" id="GO:0003723">
    <property type="term" value="F:RNA binding"/>
    <property type="evidence" value="ECO:0007669"/>
    <property type="project" value="TreeGrafter"/>
</dbReference>
<evidence type="ECO:0000256" key="2">
    <source>
        <dbReference type="ARBA" id="ARBA00022723"/>
    </source>
</evidence>
<feature type="compositionally biased region" description="Polar residues" evidence="6">
    <location>
        <begin position="72"/>
        <end position="99"/>
    </location>
</feature>
<keyword evidence="2" id="KW-0479">Metal-binding</keyword>
<dbReference type="Gene3D" id="3.30.160.60">
    <property type="entry name" value="Classic Zinc Finger"/>
    <property type="match status" value="1"/>
</dbReference>
<evidence type="ECO:0000313" key="9">
    <source>
        <dbReference type="Proteomes" id="UP001358417"/>
    </source>
</evidence>
<name>A0AAV9NH92_9EURO</name>
<evidence type="ECO:0000256" key="1">
    <source>
        <dbReference type="ARBA" id="ARBA00004123"/>
    </source>
</evidence>
<feature type="compositionally biased region" description="Basic and acidic residues" evidence="6">
    <location>
        <begin position="49"/>
        <end position="69"/>
    </location>
</feature>
<dbReference type="GeneID" id="89969710"/>
<dbReference type="PANTHER" id="PTHR13173:SF10">
    <property type="entry name" value="WW DOMAIN-BINDING PROTEIN 4"/>
    <property type="match status" value="1"/>
</dbReference>
<dbReference type="GO" id="GO:0071011">
    <property type="term" value="C:precatalytic spliceosome"/>
    <property type="evidence" value="ECO:0007669"/>
    <property type="project" value="TreeGrafter"/>
</dbReference>
<accession>A0AAV9NH92</accession>
<dbReference type="EMBL" id="JAVRRD010000010">
    <property type="protein sequence ID" value="KAK5054599.1"/>
    <property type="molecule type" value="Genomic_DNA"/>
</dbReference>
<gene>
    <name evidence="8" type="ORF">LTR84_001490</name>
</gene>
<evidence type="ECO:0000256" key="6">
    <source>
        <dbReference type="SAM" id="MobiDB-lite"/>
    </source>
</evidence>
<organism evidence="8 9">
    <name type="scientific">Exophiala bonariae</name>
    <dbReference type="NCBI Taxonomy" id="1690606"/>
    <lineage>
        <taxon>Eukaryota</taxon>
        <taxon>Fungi</taxon>
        <taxon>Dikarya</taxon>
        <taxon>Ascomycota</taxon>
        <taxon>Pezizomycotina</taxon>
        <taxon>Eurotiomycetes</taxon>
        <taxon>Chaetothyriomycetidae</taxon>
        <taxon>Chaetothyriales</taxon>
        <taxon>Herpotrichiellaceae</taxon>
        <taxon>Exophiala</taxon>
    </lineage>
</organism>
<dbReference type="RefSeq" id="XP_064707372.1">
    <property type="nucleotide sequence ID" value="XM_064845114.1"/>
</dbReference>
<evidence type="ECO:0000256" key="5">
    <source>
        <dbReference type="ARBA" id="ARBA00023242"/>
    </source>
</evidence>
<dbReference type="GO" id="GO:0000398">
    <property type="term" value="P:mRNA splicing, via spliceosome"/>
    <property type="evidence" value="ECO:0007669"/>
    <property type="project" value="InterPro"/>
</dbReference>
<comment type="subcellular location">
    <subcellularLocation>
        <location evidence="1">Nucleus</location>
    </subcellularLocation>
</comment>
<comment type="caution">
    <text evidence="8">The sequence shown here is derived from an EMBL/GenBank/DDBJ whole genome shotgun (WGS) entry which is preliminary data.</text>
</comment>
<keyword evidence="3" id="KW-0863">Zinc-finger</keyword>
<dbReference type="Proteomes" id="UP001358417">
    <property type="component" value="Unassembled WGS sequence"/>
</dbReference>
<dbReference type="InterPro" id="IPR003604">
    <property type="entry name" value="Matrin/U1-like-C_Znf_C2H2"/>
</dbReference>
<dbReference type="Pfam" id="PF06220">
    <property type="entry name" value="zf-U1"/>
    <property type="match status" value="1"/>
</dbReference>
<keyword evidence="5" id="KW-0539">Nucleus</keyword>
<protein>
    <recommendedName>
        <fullName evidence="7">Matrin-type domain-containing protein</fullName>
    </recommendedName>
</protein>
<dbReference type="PROSITE" id="PS50171">
    <property type="entry name" value="ZF_MATRIN"/>
    <property type="match status" value="1"/>
</dbReference>
<evidence type="ECO:0000259" key="7">
    <source>
        <dbReference type="PROSITE" id="PS50171"/>
    </source>
</evidence>
<dbReference type="GO" id="GO:0008270">
    <property type="term" value="F:zinc ion binding"/>
    <property type="evidence" value="ECO:0007669"/>
    <property type="project" value="UniProtKB-KW"/>
</dbReference>
<dbReference type="SMART" id="SM00451">
    <property type="entry name" value="ZnF_U1"/>
    <property type="match status" value="1"/>
</dbReference>
<dbReference type="InterPro" id="IPR013085">
    <property type="entry name" value="U1-CZ_Znf_C2H2"/>
</dbReference>
<dbReference type="AlphaFoldDB" id="A0AAV9NH92"/>
<feature type="region of interest" description="Disordered" evidence="6">
    <location>
        <begin position="49"/>
        <end position="110"/>
    </location>
</feature>
<evidence type="ECO:0000256" key="3">
    <source>
        <dbReference type="ARBA" id="ARBA00022771"/>
    </source>
</evidence>
<reference evidence="8 9" key="1">
    <citation type="submission" date="2023-08" db="EMBL/GenBank/DDBJ databases">
        <title>Black Yeasts Isolated from many extreme environments.</title>
        <authorList>
            <person name="Coleine C."/>
            <person name="Stajich J.E."/>
            <person name="Selbmann L."/>
        </authorList>
    </citation>
    <scope>NUCLEOTIDE SEQUENCE [LARGE SCALE GENOMIC DNA]</scope>
    <source>
        <strain evidence="8 9">CCFEE 5792</strain>
    </source>
</reference>
<dbReference type="InterPro" id="IPR000690">
    <property type="entry name" value="Matrin/U1-C_Znf_C2H2"/>
</dbReference>
<dbReference type="InterPro" id="IPR040023">
    <property type="entry name" value="WBP4"/>
</dbReference>
<evidence type="ECO:0000313" key="8">
    <source>
        <dbReference type="EMBL" id="KAK5054599.1"/>
    </source>
</evidence>
<evidence type="ECO:0000256" key="4">
    <source>
        <dbReference type="ARBA" id="ARBA00022833"/>
    </source>
</evidence>
<dbReference type="InterPro" id="IPR036236">
    <property type="entry name" value="Znf_C2H2_sf"/>
</dbReference>
<keyword evidence="4" id="KW-0862">Zinc</keyword>
<dbReference type="SUPFAM" id="SSF57667">
    <property type="entry name" value="beta-beta-alpha zinc fingers"/>
    <property type="match status" value="1"/>
</dbReference>